<dbReference type="Proteomes" id="UP000030751">
    <property type="component" value="Unassembled WGS sequence"/>
</dbReference>
<dbReference type="HOGENOM" id="CLU_3260570_0_0_1"/>
<dbReference type="EMBL" id="JH651051">
    <property type="protein sequence ID" value="EXA30439.1"/>
    <property type="molecule type" value="Genomic_DNA"/>
</dbReference>
<proteinExistence type="predicted"/>
<accession>W9NCP3</accession>
<dbReference type="AlphaFoldDB" id="W9NCP3"/>
<sequence length="42" mass="4677">MHKQARSQHCLVVPALHLRPTRALSSSQIAGHRRLPAGLLMH</sequence>
<protein>
    <submittedName>
        <fullName evidence="1">Uncharacterized protein</fullName>
    </submittedName>
</protein>
<organism evidence="1">
    <name type="scientific">Fusarium oxysporum f. sp. pisi HDV247</name>
    <dbReference type="NCBI Taxonomy" id="1080344"/>
    <lineage>
        <taxon>Eukaryota</taxon>
        <taxon>Fungi</taxon>
        <taxon>Dikarya</taxon>
        <taxon>Ascomycota</taxon>
        <taxon>Pezizomycotina</taxon>
        <taxon>Sordariomycetes</taxon>
        <taxon>Hypocreomycetidae</taxon>
        <taxon>Hypocreales</taxon>
        <taxon>Nectriaceae</taxon>
        <taxon>Fusarium</taxon>
        <taxon>Fusarium oxysporum species complex</taxon>
    </lineage>
</organism>
<name>W9NCP3_FUSOX</name>
<reference evidence="1" key="1">
    <citation type="submission" date="2011-10" db="EMBL/GenBank/DDBJ databases">
        <title>The Genome Sequence of Fusarium oxysporum HDV247.</title>
        <authorList>
            <consortium name="The Broad Institute Genome Sequencing Platform"/>
            <person name="Ma L.-J."/>
            <person name="Gale L.R."/>
            <person name="Schwartz D.C."/>
            <person name="Zhou S."/>
            <person name="Corby-Kistler H."/>
            <person name="Young S.K."/>
            <person name="Zeng Q."/>
            <person name="Gargeya S."/>
            <person name="Fitzgerald M."/>
            <person name="Haas B."/>
            <person name="Abouelleil A."/>
            <person name="Alvarado L."/>
            <person name="Arachchi H.M."/>
            <person name="Berlin A."/>
            <person name="Brown A."/>
            <person name="Chapman S.B."/>
            <person name="Chen Z."/>
            <person name="Dunbar C."/>
            <person name="Freedman E."/>
            <person name="Gearin G."/>
            <person name="Goldberg J."/>
            <person name="Griggs A."/>
            <person name="Gujja S."/>
            <person name="Heiman D."/>
            <person name="Howarth C."/>
            <person name="Larson L."/>
            <person name="Lui A."/>
            <person name="MacDonald P.J.P."/>
            <person name="Montmayeur A."/>
            <person name="Murphy C."/>
            <person name="Neiman D."/>
            <person name="Pearson M."/>
            <person name="Priest M."/>
            <person name="Roberts A."/>
            <person name="Saif S."/>
            <person name="Shea T."/>
            <person name="Shenoy N."/>
            <person name="Sisk P."/>
            <person name="Stolte C."/>
            <person name="Sykes S."/>
            <person name="Wortman J."/>
            <person name="Nusbaum C."/>
            <person name="Birren B."/>
        </authorList>
    </citation>
    <scope>NUCLEOTIDE SEQUENCE [LARGE SCALE GENOMIC DNA]</scope>
    <source>
        <strain evidence="1">HDV247</strain>
    </source>
</reference>
<reference evidence="1" key="2">
    <citation type="submission" date="2012-05" db="EMBL/GenBank/DDBJ databases">
        <title>Annotation of the Genome Sequence of Fusarium oxysporum HDV247.</title>
        <authorList>
            <consortium name="The Broad Institute Genomics Platform"/>
            <person name="Ma L.-J."/>
            <person name="Corby-Kistler H."/>
            <person name="Broz K."/>
            <person name="Gale L.R."/>
            <person name="Jonkers W."/>
            <person name="O'Donnell K."/>
            <person name="Ploetz R."/>
            <person name="Steinberg C."/>
            <person name="Schwartz D.C."/>
            <person name="VanEtten H."/>
            <person name="Zhou S."/>
            <person name="Young S.K."/>
            <person name="Zeng Q."/>
            <person name="Gargeya S."/>
            <person name="Fitzgerald M."/>
            <person name="Abouelleil A."/>
            <person name="Alvarado L."/>
            <person name="Chapman S.B."/>
            <person name="Gainer-Dewar J."/>
            <person name="Goldberg J."/>
            <person name="Griggs A."/>
            <person name="Gujja S."/>
            <person name="Hansen M."/>
            <person name="Howarth C."/>
            <person name="Imamovic A."/>
            <person name="Ireland A."/>
            <person name="Larimer J."/>
            <person name="McCowan C."/>
            <person name="Murphy C."/>
            <person name="Pearson M."/>
            <person name="Poon T.W."/>
            <person name="Priest M."/>
            <person name="Roberts A."/>
            <person name="Saif S."/>
            <person name="Shea T."/>
            <person name="Sykes S."/>
            <person name="Wortman J."/>
            <person name="Nusbaum C."/>
            <person name="Birren B."/>
        </authorList>
    </citation>
    <scope>NUCLEOTIDE SEQUENCE</scope>
    <source>
        <strain evidence="1">HDV247</strain>
    </source>
</reference>
<gene>
    <name evidence="1" type="ORF">FOVG_18175</name>
</gene>
<evidence type="ECO:0000313" key="1">
    <source>
        <dbReference type="EMBL" id="EXA30439.1"/>
    </source>
</evidence>